<keyword evidence="4" id="KW-0862">Zinc</keyword>
<dbReference type="AlphaFoldDB" id="A0A1M6GRI8"/>
<dbReference type="SUPFAM" id="SSF52540">
    <property type="entry name" value="P-loop containing nucleoside triphosphate hydrolases"/>
    <property type="match status" value="1"/>
</dbReference>
<comment type="function">
    <text evidence="8">DNA polymerase III is a complex, multichain enzyme responsible for most of the replicative synthesis in bacteria. This DNA polymerase also exhibits 3' to 5' exonuclease activity.</text>
</comment>
<gene>
    <name evidence="8" type="primary">dnaX</name>
    <name evidence="11" type="ORF">SAMN04488513_102914</name>
</gene>
<dbReference type="NCBIfam" id="NF004046">
    <property type="entry name" value="PRK05563.1"/>
    <property type="match status" value="1"/>
</dbReference>
<dbReference type="PRINTS" id="PR00300">
    <property type="entry name" value="CLPPROTEASEA"/>
</dbReference>
<evidence type="ECO:0000313" key="11">
    <source>
        <dbReference type="EMBL" id="SHJ12530.1"/>
    </source>
</evidence>
<dbReference type="CDD" id="cd18137">
    <property type="entry name" value="HLD_clamp_pol_III_gamma_tau"/>
    <property type="match status" value="1"/>
</dbReference>
<evidence type="ECO:0000256" key="6">
    <source>
        <dbReference type="ARBA" id="ARBA00022932"/>
    </source>
</evidence>
<keyword evidence="12" id="KW-1185">Reference proteome</keyword>
<keyword evidence="5 8" id="KW-0067">ATP-binding</keyword>
<dbReference type="InterPro" id="IPR001270">
    <property type="entry name" value="ClpA/B"/>
</dbReference>
<dbReference type="Pfam" id="PF22608">
    <property type="entry name" value="DNAX_ATPase_lid"/>
    <property type="match status" value="1"/>
</dbReference>
<evidence type="ECO:0000256" key="7">
    <source>
        <dbReference type="ARBA" id="ARBA00049244"/>
    </source>
</evidence>
<proteinExistence type="inferred from homology"/>
<dbReference type="Pfam" id="PF13177">
    <property type="entry name" value="DNA_pol3_delta2"/>
    <property type="match status" value="1"/>
</dbReference>
<dbReference type="CDD" id="cd00009">
    <property type="entry name" value="AAA"/>
    <property type="match status" value="1"/>
</dbReference>
<organism evidence="11 12">
    <name type="scientific">Pseudozobellia thermophila</name>
    <dbReference type="NCBI Taxonomy" id="192903"/>
    <lineage>
        <taxon>Bacteria</taxon>
        <taxon>Pseudomonadati</taxon>
        <taxon>Bacteroidota</taxon>
        <taxon>Flavobacteriia</taxon>
        <taxon>Flavobacteriales</taxon>
        <taxon>Flavobacteriaceae</taxon>
        <taxon>Pseudozobellia</taxon>
    </lineage>
</organism>
<dbReference type="Proteomes" id="UP000184543">
    <property type="component" value="Unassembled WGS sequence"/>
</dbReference>
<keyword evidence="2" id="KW-0479">Metal-binding</keyword>
<dbReference type="InterPro" id="IPR012763">
    <property type="entry name" value="DNA_pol_III_sug/sutau_N"/>
</dbReference>
<accession>A0A1M6GRI8</accession>
<dbReference type="GO" id="GO:0009360">
    <property type="term" value="C:DNA polymerase III complex"/>
    <property type="evidence" value="ECO:0007669"/>
    <property type="project" value="InterPro"/>
</dbReference>
<dbReference type="GO" id="GO:0006261">
    <property type="term" value="P:DNA-templated DNA replication"/>
    <property type="evidence" value="ECO:0007669"/>
    <property type="project" value="TreeGrafter"/>
</dbReference>
<name>A0A1M6GRI8_9FLAO</name>
<evidence type="ECO:0000256" key="5">
    <source>
        <dbReference type="ARBA" id="ARBA00022840"/>
    </source>
</evidence>
<evidence type="ECO:0000313" key="12">
    <source>
        <dbReference type="Proteomes" id="UP000184543"/>
    </source>
</evidence>
<dbReference type="STRING" id="192903.SAMN04488513_102914"/>
<keyword evidence="6 8" id="KW-0239">DNA-directed DNA polymerase</keyword>
<dbReference type="GO" id="GO:0003677">
    <property type="term" value="F:DNA binding"/>
    <property type="evidence" value="ECO:0007669"/>
    <property type="project" value="InterPro"/>
</dbReference>
<dbReference type="NCBIfam" id="TIGR01128">
    <property type="entry name" value="holA"/>
    <property type="match status" value="1"/>
</dbReference>
<dbReference type="InterPro" id="IPR050238">
    <property type="entry name" value="DNA_Rep/Repair_Clamp_Loader"/>
</dbReference>
<comment type="subunit">
    <text evidence="8">DNA polymerase III contains a core (composed of alpha, epsilon and theta chains) that associates with a tau subunit. This core dimerizes to form the POLIII' complex. PolIII' associates with the gamma complex (composed of gamma, delta, delta', psi and chi chains) and with the beta chain to form the complete DNA polymerase III complex.</text>
</comment>
<dbReference type="NCBIfam" id="TIGR02397">
    <property type="entry name" value="dnaX_nterm"/>
    <property type="match status" value="1"/>
</dbReference>
<dbReference type="Gene3D" id="1.20.272.10">
    <property type="match status" value="1"/>
</dbReference>
<dbReference type="PANTHER" id="PTHR11669">
    <property type="entry name" value="REPLICATION FACTOR C / DNA POLYMERASE III GAMMA-TAU SUBUNIT"/>
    <property type="match status" value="1"/>
</dbReference>
<evidence type="ECO:0000256" key="8">
    <source>
        <dbReference type="RuleBase" id="RU364063"/>
    </source>
</evidence>
<dbReference type="EC" id="2.7.7.7" evidence="8"/>
<dbReference type="GO" id="GO:0003887">
    <property type="term" value="F:DNA-directed DNA polymerase activity"/>
    <property type="evidence" value="ECO:0007669"/>
    <property type="project" value="UniProtKB-KW"/>
</dbReference>
<dbReference type="SMART" id="SM00382">
    <property type="entry name" value="AAA"/>
    <property type="match status" value="1"/>
</dbReference>
<dbReference type="PANTHER" id="PTHR11669:SF0">
    <property type="entry name" value="PROTEIN STICHEL-LIKE 2"/>
    <property type="match status" value="1"/>
</dbReference>
<protein>
    <recommendedName>
        <fullName evidence="8">DNA polymerase III subunit gamma/tau</fullName>
        <ecNumber evidence="8">2.7.7.7</ecNumber>
    </recommendedName>
</protein>
<dbReference type="InterPro" id="IPR027417">
    <property type="entry name" value="P-loop_NTPase"/>
</dbReference>
<evidence type="ECO:0000256" key="4">
    <source>
        <dbReference type="ARBA" id="ARBA00022833"/>
    </source>
</evidence>
<keyword evidence="3 8" id="KW-0547">Nucleotide-binding</keyword>
<evidence type="ECO:0000256" key="9">
    <source>
        <dbReference type="SAM" id="MobiDB-lite"/>
    </source>
</evidence>
<feature type="region of interest" description="Disordered" evidence="9">
    <location>
        <begin position="409"/>
        <end position="511"/>
    </location>
</feature>
<feature type="domain" description="AAA+ ATPase" evidence="10">
    <location>
        <begin position="86"/>
        <end position="216"/>
    </location>
</feature>
<dbReference type="EMBL" id="FQYU01000002">
    <property type="protein sequence ID" value="SHJ12530.1"/>
    <property type="molecule type" value="Genomic_DNA"/>
</dbReference>
<evidence type="ECO:0000259" key="10">
    <source>
        <dbReference type="SMART" id="SM00382"/>
    </source>
</evidence>
<feature type="compositionally biased region" description="Basic and acidic residues" evidence="9">
    <location>
        <begin position="470"/>
        <end position="485"/>
    </location>
</feature>
<evidence type="ECO:0000256" key="1">
    <source>
        <dbReference type="ARBA" id="ARBA00006360"/>
    </source>
</evidence>
<comment type="catalytic activity">
    <reaction evidence="7 8">
        <text>DNA(n) + a 2'-deoxyribonucleoside 5'-triphosphate = DNA(n+1) + diphosphate</text>
        <dbReference type="Rhea" id="RHEA:22508"/>
        <dbReference type="Rhea" id="RHEA-COMP:17339"/>
        <dbReference type="Rhea" id="RHEA-COMP:17340"/>
        <dbReference type="ChEBI" id="CHEBI:33019"/>
        <dbReference type="ChEBI" id="CHEBI:61560"/>
        <dbReference type="ChEBI" id="CHEBI:173112"/>
        <dbReference type="EC" id="2.7.7.7"/>
    </reaction>
</comment>
<dbReference type="GO" id="GO:0005524">
    <property type="term" value="F:ATP binding"/>
    <property type="evidence" value="ECO:0007669"/>
    <property type="project" value="UniProtKB-KW"/>
</dbReference>
<keyword evidence="8" id="KW-0548">Nucleotidyltransferase</keyword>
<dbReference type="GO" id="GO:0046872">
    <property type="term" value="F:metal ion binding"/>
    <property type="evidence" value="ECO:0007669"/>
    <property type="project" value="UniProtKB-KW"/>
</dbReference>
<reference evidence="12" key="1">
    <citation type="submission" date="2016-11" db="EMBL/GenBank/DDBJ databases">
        <authorList>
            <person name="Varghese N."/>
            <person name="Submissions S."/>
        </authorList>
    </citation>
    <scope>NUCLEOTIDE SEQUENCE [LARGE SCALE GENOMIC DNA]</scope>
    <source>
        <strain evidence="12">DSM 19858</strain>
    </source>
</reference>
<feature type="compositionally biased region" description="Polar residues" evidence="9">
    <location>
        <begin position="432"/>
        <end position="455"/>
    </location>
</feature>
<dbReference type="InterPro" id="IPR005790">
    <property type="entry name" value="DNA_polIII_delta"/>
</dbReference>
<dbReference type="NCBIfam" id="NF011531">
    <property type="entry name" value="PRK14971.1"/>
    <property type="match status" value="1"/>
</dbReference>
<sequence>MAATRWPAHGKIRLIVDKLRLYRFEIKRSKPSYFYICTYELCITNSFLLEPFVVSARKYRPQTFKDVVGQQAITNTLTNAIENDHLAQALLFCGPRGVGKTTCARILAKKINQDGTEREDEDFAFNIFELDAASNNSVDDIRNLIDQVRIPPQVGKYKVYIIDEVHMLSQSAFNAFLKTLEEPPKHAIFILATTEKHKIIPTILSRCQIFDFKRITVKDAANYLKYIAENQGIEAEDDALHIIAQKADGAMRDALSIFDRVVSFSGKELTRKAVTENLNVLDYDTYFEATDLILEHNIPDLLLLFNKTLSLGFDGHHFISGLASHFRDLMVCQHQDTINLLEVGDTAKQHYLEQSRKTGNSFLLQALDLANDCDLKYKTSKNQRLLVELTLMKLASIGFGSEKKNLDGNGLALGQEPPIAPASHFKKARPASATTDAGTATPSPQPNPTGDGTSQAPKPSPVPPAPAVVVEKEAGQKAPMEKEVEVALAEAEPEPQLEPQIEQNTDKGPDLLSEKDQKLKLDIANKRISALSLSSLKAKKAHENNKKDQTIDENSLPRSPFTEEEMQRHWADFVNEIDAKGRKILASNLSSDVPKLLQDTTIWIELPNSTMKKEIEREQYDLMEYLKSKLNNHFINLKITVNEETAKKFAFTPEEKYEKLREKNPAIDLLRQTFDLDL</sequence>
<evidence type="ECO:0000256" key="3">
    <source>
        <dbReference type="ARBA" id="ARBA00022741"/>
    </source>
</evidence>
<dbReference type="InterPro" id="IPR008921">
    <property type="entry name" value="DNA_pol3_clamp-load_cplx_C"/>
</dbReference>
<dbReference type="InterPro" id="IPR045085">
    <property type="entry name" value="HLD_clamp_pol_III_gamma_tau"/>
</dbReference>
<keyword evidence="8" id="KW-0235">DNA replication</keyword>
<keyword evidence="8" id="KW-0808">Transferase</keyword>
<dbReference type="SUPFAM" id="SSF48019">
    <property type="entry name" value="post-AAA+ oligomerization domain-like"/>
    <property type="match status" value="1"/>
</dbReference>
<dbReference type="Gene3D" id="1.10.8.60">
    <property type="match status" value="1"/>
</dbReference>
<evidence type="ECO:0000256" key="2">
    <source>
        <dbReference type="ARBA" id="ARBA00022723"/>
    </source>
</evidence>
<dbReference type="Gene3D" id="3.40.50.300">
    <property type="entry name" value="P-loop containing nucleotide triphosphate hydrolases"/>
    <property type="match status" value="1"/>
</dbReference>
<dbReference type="InterPro" id="IPR003593">
    <property type="entry name" value="AAA+_ATPase"/>
</dbReference>
<comment type="similarity">
    <text evidence="1 8">Belongs to the DnaX/STICHEL family.</text>
</comment>